<dbReference type="EC" id="6.1.1.23" evidence="7"/>
<evidence type="ECO:0000259" key="8">
    <source>
        <dbReference type="PROSITE" id="PS50862"/>
    </source>
</evidence>
<organism evidence="9 10">
    <name type="scientific">Clostridium symbiosum</name>
    <name type="common">Bacteroides symbiosus</name>
    <dbReference type="NCBI Taxonomy" id="1512"/>
    <lineage>
        <taxon>Bacteria</taxon>
        <taxon>Bacillati</taxon>
        <taxon>Bacillota</taxon>
        <taxon>Clostridia</taxon>
        <taxon>Lachnospirales</taxon>
        <taxon>Lachnospiraceae</taxon>
        <taxon>Otoolea</taxon>
    </lineage>
</organism>
<proteinExistence type="inferred from homology"/>
<evidence type="ECO:0000256" key="3">
    <source>
        <dbReference type="ARBA" id="ARBA00022741"/>
    </source>
</evidence>
<keyword evidence="3 7" id="KW-0547">Nucleotide-binding</keyword>
<dbReference type="InterPro" id="IPR045864">
    <property type="entry name" value="aa-tRNA-synth_II/BPL/LPL"/>
</dbReference>
<evidence type="ECO:0000256" key="4">
    <source>
        <dbReference type="ARBA" id="ARBA00022840"/>
    </source>
</evidence>
<dbReference type="InterPro" id="IPR012340">
    <property type="entry name" value="NA-bd_OB-fold"/>
</dbReference>
<dbReference type="SUPFAM" id="SSF50249">
    <property type="entry name" value="Nucleic acid-binding proteins"/>
    <property type="match status" value="1"/>
</dbReference>
<dbReference type="Proteomes" id="UP001300871">
    <property type="component" value="Unassembled WGS sequence"/>
</dbReference>
<comment type="subunit">
    <text evidence="7">Homodimer.</text>
</comment>
<feature type="site" description="Important for tRNA non-discrimination" evidence="7">
    <location>
        <position position="90"/>
    </location>
</feature>
<dbReference type="CDD" id="cd04317">
    <property type="entry name" value="EcAspRS_like_N"/>
    <property type="match status" value="1"/>
</dbReference>
<comment type="catalytic activity">
    <reaction evidence="7">
        <text>tRNA(Asx) + L-aspartate + ATP = L-aspartyl-tRNA(Asx) + AMP + diphosphate</text>
        <dbReference type="Rhea" id="RHEA:18349"/>
        <dbReference type="Rhea" id="RHEA-COMP:9710"/>
        <dbReference type="Rhea" id="RHEA-COMP:9711"/>
        <dbReference type="ChEBI" id="CHEBI:29991"/>
        <dbReference type="ChEBI" id="CHEBI:30616"/>
        <dbReference type="ChEBI" id="CHEBI:33019"/>
        <dbReference type="ChEBI" id="CHEBI:78442"/>
        <dbReference type="ChEBI" id="CHEBI:78516"/>
        <dbReference type="ChEBI" id="CHEBI:456215"/>
        <dbReference type="EC" id="6.1.1.23"/>
    </reaction>
</comment>
<feature type="binding site" evidence="7">
    <location>
        <position position="456"/>
    </location>
    <ligand>
        <name>L-aspartate</name>
        <dbReference type="ChEBI" id="CHEBI:29991"/>
    </ligand>
</feature>
<feature type="binding site" evidence="7">
    <location>
        <position position="228"/>
    </location>
    <ligand>
        <name>L-aspartate</name>
        <dbReference type="ChEBI" id="CHEBI:29991"/>
    </ligand>
</feature>
<dbReference type="CDD" id="cd00777">
    <property type="entry name" value="AspRS_core"/>
    <property type="match status" value="1"/>
</dbReference>
<dbReference type="GO" id="GO:0016740">
    <property type="term" value="F:transferase activity"/>
    <property type="evidence" value="ECO:0007669"/>
    <property type="project" value="UniProtKB-ARBA"/>
</dbReference>
<dbReference type="Pfam" id="PF02938">
    <property type="entry name" value="GAD"/>
    <property type="match status" value="1"/>
</dbReference>
<dbReference type="HAMAP" id="MF_00044">
    <property type="entry name" value="Asp_tRNA_synth_type1"/>
    <property type="match status" value="1"/>
</dbReference>
<comment type="caution">
    <text evidence="7">Lacks conserved residue(s) required for the propagation of feature annotation.</text>
</comment>
<keyword evidence="6 7" id="KW-0030">Aminoacyl-tRNA synthetase</keyword>
<dbReference type="GeneID" id="57969585"/>
<dbReference type="GO" id="GO:0004815">
    <property type="term" value="F:aspartate-tRNA ligase activity"/>
    <property type="evidence" value="ECO:0007669"/>
    <property type="project" value="UniProtKB-UniRule"/>
</dbReference>
<feature type="binding site" evidence="7">
    <location>
        <position position="237"/>
    </location>
    <ligand>
        <name>ATP</name>
        <dbReference type="ChEBI" id="CHEBI:30616"/>
    </ligand>
</feature>
<dbReference type="InterPro" id="IPR002312">
    <property type="entry name" value="Asp/Asn-tRNA-synth_IIb"/>
</dbReference>
<dbReference type="SUPFAM" id="SSF55681">
    <property type="entry name" value="Class II aaRS and biotin synthetases"/>
    <property type="match status" value="1"/>
</dbReference>
<dbReference type="GO" id="GO:0006422">
    <property type="term" value="P:aspartyl-tRNA aminoacylation"/>
    <property type="evidence" value="ECO:0007669"/>
    <property type="project" value="UniProtKB-UniRule"/>
</dbReference>
<comment type="caution">
    <text evidence="9">The sequence shown here is derived from an EMBL/GenBank/DDBJ whole genome shotgun (WGS) entry which is preliminary data.</text>
</comment>
<feature type="binding site" evidence="7">
    <location>
        <position position="497"/>
    </location>
    <ligand>
        <name>L-aspartate</name>
        <dbReference type="ChEBI" id="CHEBI:29991"/>
    </ligand>
</feature>
<comment type="similarity">
    <text evidence="1 7">Belongs to the class-II aminoacyl-tRNA synthetase family. Type 1 subfamily.</text>
</comment>
<dbReference type="InterPro" id="IPR004524">
    <property type="entry name" value="Asp-tRNA-ligase_1"/>
</dbReference>
<evidence type="ECO:0000256" key="5">
    <source>
        <dbReference type="ARBA" id="ARBA00022917"/>
    </source>
</evidence>
<dbReference type="SUPFAM" id="SSF55261">
    <property type="entry name" value="GAD domain-like"/>
    <property type="match status" value="1"/>
</dbReference>
<dbReference type="InterPro" id="IPR004364">
    <property type="entry name" value="Aa-tRNA-synt_II"/>
</dbReference>
<dbReference type="PROSITE" id="PS50862">
    <property type="entry name" value="AA_TRNA_LIGASE_II"/>
    <property type="match status" value="1"/>
</dbReference>
<accession>A0AAW6B2D7</accession>
<evidence type="ECO:0000256" key="1">
    <source>
        <dbReference type="ARBA" id="ARBA00006303"/>
    </source>
</evidence>
<dbReference type="InterPro" id="IPR004115">
    <property type="entry name" value="GAD-like_sf"/>
</dbReference>
<feature type="binding site" evidence="7">
    <location>
        <begin position="542"/>
        <end position="545"/>
    </location>
    <ligand>
        <name>ATP</name>
        <dbReference type="ChEBI" id="CHEBI:30616"/>
    </ligand>
</feature>
<feature type="binding site" evidence="7">
    <location>
        <position position="490"/>
    </location>
    <ligand>
        <name>ATP</name>
        <dbReference type="ChEBI" id="CHEBI:30616"/>
    </ligand>
</feature>
<dbReference type="InterPro" id="IPR029351">
    <property type="entry name" value="GAD_dom"/>
</dbReference>
<dbReference type="GO" id="GO:0005524">
    <property type="term" value="F:ATP binding"/>
    <property type="evidence" value="ECO:0007669"/>
    <property type="project" value="UniProtKB-UniRule"/>
</dbReference>
<dbReference type="Pfam" id="PF01336">
    <property type="entry name" value="tRNA_anti-codon"/>
    <property type="match status" value="1"/>
</dbReference>
<name>A0AAW6B2D7_CLOSY</name>
<comment type="subcellular location">
    <subcellularLocation>
        <location evidence="7">Cytoplasm</location>
    </subcellularLocation>
</comment>
<keyword evidence="5 7" id="KW-0648">Protein biosynthesis</keyword>
<dbReference type="GO" id="GO:0140096">
    <property type="term" value="F:catalytic activity, acting on a protein"/>
    <property type="evidence" value="ECO:0007669"/>
    <property type="project" value="UniProtKB-ARBA"/>
</dbReference>
<keyword evidence="2 7" id="KW-0436">Ligase</keyword>
<dbReference type="NCBIfam" id="NF001750">
    <property type="entry name" value="PRK00476.1"/>
    <property type="match status" value="1"/>
</dbReference>
<dbReference type="PRINTS" id="PR01042">
    <property type="entry name" value="TRNASYNTHASP"/>
</dbReference>
<dbReference type="GO" id="GO:0050560">
    <property type="term" value="F:aspartate-tRNA(Asn) ligase activity"/>
    <property type="evidence" value="ECO:0007669"/>
    <property type="project" value="UniProtKB-EC"/>
</dbReference>
<comment type="function">
    <text evidence="7">Aspartyl-tRNA synthetase with relaxed tRNA specificity since it is able to aspartylate not only its cognate tRNA(Asp) but also tRNA(Asn). Reaction proceeds in two steps: L-aspartate is first activated by ATP to form Asp-AMP and then transferred to the acceptor end of tRNA(Asp/Asn).</text>
</comment>
<dbReference type="InterPro" id="IPR047090">
    <property type="entry name" value="AspRS_core"/>
</dbReference>
<evidence type="ECO:0000256" key="2">
    <source>
        <dbReference type="ARBA" id="ARBA00022598"/>
    </source>
</evidence>
<dbReference type="Gene3D" id="2.40.50.140">
    <property type="entry name" value="Nucleic acid-binding proteins"/>
    <property type="match status" value="1"/>
</dbReference>
<dbReference type="Pfam" id="PF00152">
    <property type="entry name" value="tRNA-synt_2"/>
    <property type="match status" value="1"/>
</dbReference>
<feature type="domain" description="Aminoacyl-transfer RNA synthetases class-II family profile" evidence="8">
    <location>
        <begin position="149"/>
        <end position="563"/>
    </location>
</feature>
<dbReference type="Gene3D" id="3.30.930.10">
    <property type="entry name" value="Bira Bifunctional Protein, Domain 2"/>
    <property type="match status" value="1"/>
</dbReference>
<evidence type="ECO:0000313" key="9">
    <source>
        <dbReference type="EMBL" id="MDB2002400.1"/>
    </source>
</evidence>
<dbReference type="InterPro" id="IPR047089">
    <property type="entry name" value="Asp-tRNA-ligase_1_N"/>
</dbReference>
<dbReference type="Gene3D" id="3.30.1360.30">
    <property type="entry name" value="GAD-like domain"/>
    <property type="match status" value="1"/>
</dbReference>
<keyword evidence="7" id="KW-0963">Cytoplasm</keyword>
<evidence type="ECO:0000256" key="6">
    <source>
        <dbReference type="ARBA" id="ARBA00023146"/>
    </source>
</evidence>
<dbReference type="RefSeq" id="WP_118021008.1">
    <property type="nucleotide sequence ID" value="NZ_JANKAG010000041.1"/>
</dbReference>
<reference evidence="9" key="1">
    <citation type="submission" date="2023-01" db="EMBL/GenBank/DDBJ databases">
        <title>Human gut microbiome strain richness.</title>
        <authorList>
            <person name="Chen-Liaw A."/>
        </authorList>
    </citation>
    <scope>NUCLEOTIDE SEQUENCE</scope>
    <source>
        <strain evidence="9">B1_m1001713B170214d0_201011</strain>
    </source>
</reference>
<feature type="region of interest" description="Aspartate" evidence="7">
    <location>
        <begin position="206"/>
        <end position="209"/>
    </location>
</feature>
<dbReference type="PANTHER" id="PTHR22594:SF5">
    <property type="entry name" value="ASPARTATE--TRNA LIGASE, MITOCHONDRIAL"/>
    <property type="match status" value="1"/>
</dbReference>
<protein>
    <recommendedName>
        <fullName evidence="7">Aspartate--tRNA(Asp/Asn) ligase</fullName>
        <ecNumber evidence="7">6.1.1.23</ecNumber>
    </recommendedName>
    <alternativeName>
        <fullName evidence="7">Aspartyl-tRNA synthetase</fullName>
        <shortName evidence="7">AspRS</shortName>
    </alternativeName>
    <alternativeName>
        <fullName evidence="7">Non-discriminating aspartyl-tRNA synthetase</fullName>
        <shortName evidence="7">ND-AspRS</shortName>
    </alternativeName>
</protein>
<dbReference type="GO" id="GO:0003676">
    <property type="term" value="F:nucleic acid binding"/>
    <property type="evidence" value="ECO:0007669"/>
    <property type="project" value="InterPro"/>
</dbReference>
<dbReference type="NCBIfam" id="TIGR00459">
    <property type="entry name" value="aspS_bact"/>
    <property type="match status" value="1"/>
</dbReference>
<dbReference type="InterPro" id="IPR006195">
    <property type="entry name" value="aa-tRNA-synth_II"/>
</dbReference>
<dbReference type="InterPro" id="IPR004365">
    <property type="entry name" value="NA-bd_OB_tRNA"/>
</dbReference>
<feature type="binding site" evidence="7">
    <location>
        <position position="182"/>
    </location>
    <ligand>
        <name>L-aspartate</name>
        <dbReference type="ChEBI" id="CHEBI:29991"/>
    </ligand>
</feature>
<dbReference type="GO" id="GO:0005737">
    <property type="term" value="C:cytoplasm"/>
    <property type="evidence" value="ECO:0007669"/>
    <property type="project" value="UniProtKB-SubCell"/>
</dbReference>
<evidence type="ECO:0000313" key="10">
    <source>
        <dbReference type="Proteomes" id="UP001300871"/>
    </source>
</evidence>
<evidence type="ECO:0000256" key="7">
    <source>
        <dbReference type="HAMAP-Rule" id="MF_00044"/>
    </source>
</evidence>
<dbReference type="PANTHER" id="PTHR22594">
    <property type="entry name" value="ASPARTYL/LYSYL-TRNA SYNTHETASE"/>
    <property type="match status" value="1"/>
</dbReference>
<dbReference type="AlphaFoldDB" id="A0AAW6B2D7"/>
<sequence>MAESMAGLKRSHRCTELSTANIGETVTVMGWVQKSRNKGGIIFVDLRDRSGILQIIFEESDCGAGSFAKAERLRSEFVVAVTGKVEARSGAVNENLKTGEIEIRANSLRVLAEAETPPFPIEENSRTKEELRLKYRYLDLRRPDLQRNLMIRSRVAILTRKFLAEEGFLEIETPTLIKSTPEGARDYLVPSRVHPGEFYALPQSPQLLKQLLMCSGYDRYFQIARCYRDEDLRADRQPEFTQIDMELSFVDVEDVLDVNERLLKTLFKEICDYDLQLPIQRMTWREAMERFGSDKPDLRFGMELKNVSDTVKDCQFVVFKGAMENGGSVRGINAEGQGAMPRKKIDALVEYAKGFGAKGLAYLAIQEDGSYKSSFAKFMTEEELEALVRAMDGKPGDLLLFAADKDKVVFDVLGNLRLELARQLDLLKKDDFRFLWVTEFPLFEYSEEDGRYVAVHHPFTMPMEEDLPLIDTDPGAVRAKAYDIVLNGTEMGGGSVRIHQADVQSKMLEVLGFTAERANEQFGFLLDAFKYGVPPHAGLAYGFDRMVMLMVGADSIRDVIAFPKVKDASCLMMEAPAAVDVKQLEELSIAVAVAAEKE</sequence>
<keyword evidence="4 7" id="KW-0067">ATP-binding</keyword>
<dbReference type="EMBL" id="JAQLGM010000071">
    <property type="protein sequence ID" value="MDB2002400.1"/>
    <property type="molecule type" value="Genomic_DNA"/>
</dbReference>
<feature type="binding site" evidence="7">
    <location>
        <begin position="228"/>
        <end position="230"/>
    </location>
    <ligand>
        <name>ATP</name>
        <dbReference type="ChEBI" id="CHEBI:30616"/>
    </ligand>
</feature>
<gene>
    <name evidence="7 9" type="primary">aspS</name>
    <name evidence="9" type="ORF">PM006_19560</name>
</gene>